<reference evidence="1 2" key="1">
    <citation type="submission" date="2019-01" db="EMBL/GenBank/DDBJ databases">
        <authorList>
            <person name="Li J."/>
        </authorList>
    </citation>
    <scope>NUCLEOTIDE SEQUENCE [LARGE SCALE GENOMIC DNA]</scope>
    <source>
        <strain evidence="1 2">CGMCC 4.7180</strain>
    </source>
</reference>
<evidence type="ECO:0000313" key="2">
    <source>
        <dbReference type="Proteomes" id="UP000292881"/>
    </source>
</evidence>
<evidence type="ECO:0008006" key="3">
    <source>
        <dbReference type="Google" id="ProtNLM"/>
    </source>
</evidence>
<gene>
    <name evidence="1" type="ORF">ESO86_09115</name>
</gene>
<dbReference type="SUPFAM" id="SSF52980">
    <property type="entry name" value="Restriction endonuclease-like"/>
    <property type="match status" value="1"/>
</dbReference>
<sequence length="189" mass="21540">MAVTTPIRTWCDLGLVLDVPELVAAGDWLLRWSIASTSELERAADRRADRRGVPVVREALQLLDRRSESPKESELRAIVRLGGLPVPDVNVDVFDPRGRFIARVDLLFAEYREVLEYQGDHHRTDRAQWRRDRTRESELESLGYHVTEVTDGDLADPNALVARLARLFRRAGWTGSPRALDGIRRRPHG</sequence>
<dbReference type="Proteomes" id="UP000292881">
    <property type="component" value="Unassembled WGS sequence"/>
</dbReference>
<dbReference type="Gene3D" id="3.40.960.10">
    <property type="entry name" value="VSR Endonuclease"/>
    <property type="match status" value="1"/>
</dbReference>
<dbReference type="AlphaFoldDB" id="A0A4Q2JKE8"/>
<keyword evidence="2" id="KW-1185">Reference proteome</keyword>
<dbReference type="OrthoDB" id="3173471at2"/>
<proteinExistence type="predicted"/>
<comment type="caution">
    <text evidence="1">The sequence shown here is derived from an EMBL/GenBank/DDBJ whole genome shotgun (WGS) entry which is preliminary data.</text>
</comment>
<dbReference type="InterPro" id="IPR011335">
    <property type="entry name" value="Restrct_endonuc-II-like"/>
</dbReference>
<evidence type="ECO:0000313" key="1">
    <source>
        <dbReference type="EMBL" id="RXZ47146.1"/>
    </source>
</evidence>
<dbReference type="RefSeq" id="WP_129234610.1">
    <property type="nucleotide sequence ID" value="NZ_SDPL01000153.1"/>
</dbReference>
<name>A0A4Q2JKE8_9MICO</name>
<protein>
    <recommendedName>
        <fullName evidence="3">DUF559 domain-containing protein</fullName>
    </recommendedName>
</protein>
<organism evidence="1 2">
    <name type="scientific">Agromyces binzhouensis</name>
    <dbReference type="NCBI Taxonomy" id="1817495"/>
    <lineage>
        <taxon>Bacteria</taxon>
        <taxon>Bacillati</taxon>
        <taxon>Actinomycetota</taxon>
        <taxon>Actinomycetes</taxon>
        <taxon>Micrococcales</taxon>
        <taxon>Microbacteriaceae</taxon>
        <taxon>Agromyces</taxon>
    </lineage>
</organism>
<dbReference type="EMBL" id="SDPL01000153">
    <property type="protein sequence ID" value="RXZ47146.1"/>
    <property type="molecule type" value="Genomic_DNA"/>
</dbReference>
<accession>A0A4Q2JKE8</accession>